<evidence type="ECO:0000313" key="1">
    <source>
        <dbReference type="EMBL" id="VDM60157.1"/>
    </source>
</evidence>
<accession>A0A158PJB7</accession>
<dbReference type="Proteomes" id="UP000267027">
    <property type="component" value="Unassembled WGS sequence"/>
</dbReference>
<evidence type="ECO:0000313" key="3">
    <source>
        <dbReference type="WBParaSite" id="ACOC_0000857101-mRNA-1"/>
    </source>
</evidence>
<proteinExistence type="predicted"/>
<dbReference type="EMBL" id="UYYA01004173">
    <property type="protein sequence ID" value="VDM60157.1"/>
    <property type="molecule type" value="Genomic_DNA"/>
</dbReference>
<sequence>MKRKSLPPLLPPVPKSPAYSLSNLFASLFGKVPAGDLQKKWSTTYSKMLELSEVLERNEKLPGARVYNMRAYDLVMDSDKNKPRKATQKYAPPELKTMFDFVNSFDGEPSSRFLSPRIAPLIPEKRQTKGFLSPSLFPFYKDNTEEQILPIPKVRMLRFELFSGFLVLEDVGLKEKDREKVLHTIMEVTGARETMDKAMVAMLKEYDVMPRVNREEALWEAIGKIAGKMHRQKRQLKALQPSFLSPAIFTPVYGPSILGPVALSPSLFSPVFLAPNVLSPGALSPGIGNPVFLSPFVLSPEALSPSGLAATVLSPNALSPSILNPSFLTTSILSPFALSPSILSPSVLGASVLSPNAFSPDVLSKSYLHQSVLSPSFMS</sequence>
<dbReference type="AlphaFoldDB" id="A0A158PJB7"/>
<gene>
    <name evidence="1" type="ORF">ACOC_LOCUS8572</name>
</gene>
<dbReference type="WBParaSite" id="ACOC_0000857101-mRNA-1">
    <property type="protein sequence ID" value="ACOC_0000857101-mRNA-1"/>
    <property type="gene ID" value="ACOC_0000857101"/>
</dbReference>
<organism evidence="3">
    <name type="scientific">Angiostrongylus costaricensis</name>
    <name type="common">Nematode worm</name>
    <dbReference type="NCBI Taxonomy" id="334426"/>
    <lineage>
        <taxon>Eukaryota</taxon>
        <taxon>Metazoa</taxon>
        <taxon>Ecdysozoa</taxon>
        <taxon>Nematoda</taxon>
        <taxon>Chromadorea</taxon>
        <taxon>Rhabditida</taxon>
        <taxon>Rhabditina</taxon>
        <taxon>Rhabditomorpha</taxon>
        <taxon>Strongyloidea</taxon>
        <taxon>Metastrongylidae</taxon>
        <taxon>Angiostrongylus</taxon>
    </lineage>
</organism>
<name>A0A158PJB7_ANGCS</name>
<keyword evidence="2" id="KW-1185">Reference proteome</keyword>
<dbReference type="PANTHER" id="PTHR21523:SF46">
    <property type="entry name" value="MLT-TEN (MLT-10) RELATED"/>
    <property type="match status" value="1"/>
</dbReference>
<dbReference type="STRING" id="334426.A0A158PJB7"/>
<dbReference type="OrthoDB" id="5917548at2759"/>
<evidence type="ECO:0000313" key="2">
    <source>
        <dbReference type="Proteomes" id="UP000267027"/>
    </source>
</evidence>
<reference evidence="1 2" key="2">
    <citation type="submission" date="2018-11" db="EMBL/GenBank/DDBJ databases">
        <authorList>
            <consortium name="Pathogen Informatics"/>
        </authorList>
    </citation>
    <scope>NUCLEOTIDE SEQUENCE [LARGE SCALE GENOMIC DNA]</scope>
    <source>
        <strain evidence="1 2">Costa Rica</strain>
    </source>
</reference>
<reference evidence="3" key="1">
    <citation type="submission" date="2016-04" db="UniProtKB">
        <authorList>
            <consortium name="WormBaseParasite"/>
        </authorList>
    </citation>
    <scope>IDENTIFICATION</scope>
</reference>
<protein>
    <submittedName>
        <fullName evidence="3">Transcription initiation factor TFIID subunit 8</fullName>
    </submittedName>
</protein>
<dbReference type="PANTHER" id="PTHR21523">
    <property type="match status" value="1"/>
</dbReference>